<keyword evidence="3" id="KW-1185">Reference proteome</keyword>
<dbReference type="RefSeq" id="WP_354694100.1">
    <property type="nucleotide sequence ID" value="NZ_JAZHOG010000002.1"/>
</dbReference>
<feature type="transmembrane region" description="Helical" evidence="1">
    <location>
        <begin position="70"/>
        <end position="88"/>
    </location>
</feature>
<protein>
    <submittedName>
        <fullName evidence="2">Uncharacterized protein</fullName>
    </submittedName>
</protein>
<feature type="transmembrane region" description="Helical" evidence="1">
    <location>
        <begin position="43"/>
        <end position="64"/>
    </location>
</feature>
<evidence type="ECO:0000313" key="2">
    <source>
        <dbReference type="EMBL" id="MEJ8566780.1"/>
    </source>
</evidence>
<reference evidence="2 3" key="1">
    <citation type="submission" date="2024-02" db="EMBL/GenBank/DDBJ databases">
        <title>A novel Wenzhouxiangellaceae bacterium, isolated from coastal sediments.</title>
        <authorList>
            <person name="Du Z.-J."/>
            <person name="Ye Y.-Q."/>
            <person name="Zhang X.-Y."/>
        </authorList>
    </citation>
    <scope>NUCLEOTIDE SEQUENCE [LARGE SCALE GENOMIC DNA]</scope>
    <source>
        <strain evidence="2 3">CH-27</strain>
    </source>
</reference>
<keyword evidence="1" id="KW-1133">Transmembrane helix</keyword>
<feature type="transmembrane region" description="Helical" evidence="1">
    <location>
        <begin position="108"/>
        <end position="126"/>
    </location>
</feature>
<name>A0AAW9REC4_9GAMM</name>
<accession>A0AAW9REC4</accession>
<comment type="caution">
    <text evidence="2">The sequence shown here is derived from an EMBL/GenBank/DDBJ whole genome shotgun (WGS) entry which is preliminary data.</text>
</comment>
<keyword evidence="1" id="KW-0472">Membrane</keyword>
<evidence type="ECO:0000256" key="1">
    <source>
        <dbReference type="SAM" id="Phobius"/>
    </source>
</evidence>
<evidence type="ECO:0000313" key="3">
    <source>
        <dbReference type="Proteomes" id="UP001359886"/>
    </source>
</evidence>
<gene>
    <name evidence="2" type="ORF">V3330_03985</name>
</gene>
<dbReference type="AlphaFoldDB" id="A0AAW9REC4"/>
<feature type="transmembrane region" description="Helical" evidence="1">
    <location>
        <begin position="6"/>
        <end position="31"/>
    </location>
</feature>
<keyword evidence="1" id="KW-0812">Transmembrane</keyword>
<sequence>MIQSVALTIVLVFGILIAAVCIYGVFAPARLMDFVLRVWNQPGGLMTAVLVRVLLGLNLIAASGVSNFPLAFRVLGCIALVAAIVILLGGRQLVQRMIDWGLSRPQAILRGWLAAGFAFGIFLIWGSV</sequence>
<dbReference type="EMBL" id="JAZHOG010000002">
    <property type="protein sequence ID" value="MEJ8566780.1"/>
    <property type="molecule type" value="Genomic_DNA"/>
</dbReference>
<dbReference type="Proteomes" id="UP001359886">
    <property type="component" value="Unassembled WGS sequence"/>
</dbReference>
<organism evidence="2 3">
    <name type="scientific">Elongatibacter sediminis</name>
    <dbReference type="NCBI Taxonomy" id="3119006"/>
    <lineage>
        <taxon>Bacteria</taxon>
        <taxon>Pseudomonadati</taxon>
        <taxon>Pseudomonadota</taxon>
        <taxon>Gammaproteobacteria</taxon>
        <taxon>Chromatiales</taxon>
        <taxon>Wenzhouxiangellaceae</taxon>
        <taxon>Elongatibacter</taxon>
    </lineage>
</organism>
<proteinExistence type="predicted"/>